<feature type="transmembrane region" description="Helical" evidence="14">
    <location>
        <begin position="385"/>
        <end position="407"/>
    </location>
</feature>
<dbReference type="EMBL" id="JMCC02000009">
    <property type="protein sequence ID" value="KIG18657.1"/>
    <property type="molecule type" value="Genomic_DNA"/>
</dbReference>
<proteinExistence type="inferred from homology"/>
<feature type="transmembrane region" description="Helical" evidence="14">
    <location>
        <begin position="480"/>
        <end position="497"/>
    </location>
</feature>
<dbReference type="RefSeq" id="WP_205632908.1">
    <property type="nucleotide sequence ID" value="NZ_JMCC02000009.1"/>
</dbReference>
<keyword evidence="14" id="KW-0029">Amino-acid transport</keyword>
<evidence type="ECO:0000256" key="2">
    <source>
        <dbReference type="ARBA" id="ARBA00006434"/>
    </source>
</evidence>
<keyword evidence="8 14" id="KW-0915">Sodium</keyword>
<accession>A0A0C2DG46</accession>
<evidence type="ECO:0000256" key="6">
    <source>
        <dbReference type="ARBA" id="ARBA00022847"/>
    </source>
</evidence>
<dbReference type="Proteomes" id="UP000031599">
    <property type="component" value="Unassembled WGS sequence"/>
</dbReference>
<evidence type="ECO:0000313" key="16">
    <source>
        <dbReference type="Proteomes" id="UP000031599"/>
    </source>
</evidence>
<keyword evidence="7 14" id="KW-1133">Transmembrane helix</keyword>
<comment type="similarity">
    <text evidence="2 13">Belongs to the sodium:solute symporter (SSF) (TC 2.A.21) family.</text>
</comment>
<evidence type="ECO:0000256" key="10">
    <source>
        <dbReference type="ARBA" id="ARBA00023136"/>
    </source>
</evidence>
<keyword evidence="5 14" id="KW-0812">Transmembrane</keyword>
<reference evidence="15 16" key="1">
    <citation type="submission" date="2014-12" db="EMBL/GenBank/DDBJ databases">
        <title>Genome assembly of Enhygromyxa salina DSM 15201.</title>
        <authorList>
            <person name="Sharma G."/>
            <person name="Subramanian S."/>
        </authorList>
    </citation>
    <scope>NUCLEOTIDE SEQUENCE [LARGE SCALE GENOMIC DNA]</scope>
    <source>
        <strain evidence="15 16">DSM 15201</strain>
    </source>
</reference>
<feature type="transmembrane region" description="Helical" evidence="14">
    <location>
        <begin position="413"/>
        <end position="438"/>
    </location>
</feature>
<gene>
    <name evidence="15" type="ORF">DB30_07672</name>
</gene>
<keyword evidence="11 14" id="KW-0739">Sodium transport</keyword>
<dbReference type="PANTHER" id="PTHR48086:SF3">
    <property type="entry name" value="SODIUM_PROLINE SYMPORTER"/>
    <property type="match status" value="1"/>
</dbReference>
<feature type="transmembrane region" description="Helical" evidence="14">
    <location>
        <begin position="129"/>
        <end position="151"/>
    </location>
</feature>
<evidence type="ECO:0000256" key="14">
    <source>
        <dbReference type="RuleBase" id="RU366012"/>
    </source>
</evidence>
<comment type="catalytic activity">
    <reaction evidence="12">
        <text>L-proline(in) + Na(+)(in) = L-proline(out) + Na(+)(out)</text>
        <dbReference type="Rhea" id="RHEA:28967"/>
        <dbReference type="ChEBI" id="CHEBI:29101"/>
        <dbReference type="ChEBI" id="CHEBI:60039"/>
    </reaction>
</comment>
<dbReference type="GO" id="GO:0005298">
    <property type="term" value="F:proline:sodium symporter activity"/>
    <property type="evidence" value="ECO:0007669"/>
    <property type="project" value="UniProtKB-UniRule"/>
</dbReference>
<sequence>MIDTGESYEMAFKLAGIVLYLGVLLGIGAAASRRMKNMRDYFAGGKNLGFLGIAFSARATGESAWLLLGLTGMGAFVGVKAFWVVLGEVLGVMGAWLLMARRFKRLTDRYDSITIPDYLESRFRDKGQLLRRVAAIGLVVFVTIYVSAQIHATGAAFEGFLGWNYYVGALVGFVVVLIYIMSGGFVAVVWSDIFQGLLMFLGLVALPIVGFVVAGGWGTVSAGLTSIEPNLLSWSGEGAWTLGAVFSVVGLVAIGVGFMGSPQIFVRFLALRDEGEINKGAAVAILWTLLADSGAVLTGMVGRYLMTGPGDDVEAVLGLKAENVLPQLVEELLPLALVGLFIAIVLSAIMSTVDSLLVLAASAVVRDYHQKVRHPELRDESLVSLSRWVTLGLAVAALAMAFGVAGITGRQSVFWYVLFGWSGIAATFCPTIILSVFWRGMTKRGALAAMITGFLAVPLFTFVVPKLGALGAVIAQLSELPPAMVLSILAGVVVSLADRAGREQLGEVAKELDEAAA</sequence>
<evidence type="ECO:0000256" key="12">
    <source>
        <dbReference type="ARBA" id="ARBA00033708"/>
    </source>
</evidence>
<feature type="transmembrane region" description="Helical" evidence="14">
    <location>
        <begin position="197"/>
        <end position="218"/>
    </location>
</feature>
<comment type="subcellular location">
    <subcellularLocation>
        <location evidence="1 14">Cell membrane</location>
        <topology evidence="1 14">Multi-pass membrane protein</topology>
    </subcellularLocation>
</comment>
<dbReference type="PROSITE" id="PS50283">
    <property type="entry name" value="NA_SOLUT_SYMP_3"/>
    <property type="match status" value="1"/>
</dbReference>
<comment type="function">
    <text evidence="14">Catalyzes the sodium-dependent uptake of extracellular L-proline.</text>
</comment>
<feature type="transmembrane region" description="Helical" evidence="14">
    <location>
        <begin position="445"/>
        <end position="468"/>
    </location>
</feature>
<dbReference type="GO" id="GO:0005886">
    <property type="term" value="C:plasma membrane"/>
    <property type="evidence" value="ECO:0007669"/>
    <property type="project" value="UniProtKB-SubCell"/>
</dbReference>
<dbReference type="GO" id="GO:0015824">
    <property type="term" value="P:proline transport"/>
    <property type="evidence" value="ECO:0007669"/>
    <property type="project" value="UniProtKB-UniRule"/>
</dbReference>
<evidence type="ECO:0000256" key="3">
    <source>
        <dbReference type="ARBA" id="ARBA00022448"/>
    </source>
</evidence>
<evidence type="ECO:0000256" key="4">
    <source>
        <dbReference type="ARBA" id="ARBA00022475"/>
    </source>
</evidence>
<name>A0A0C2DG46_9BACT</name>
<evidence type="ECO:0000256" key="1">
    <source>
        <dbReference type="ARBA" id="ARBA00004651"/>
    </source>
</evidence>
<feature type="transmembrane region" description="Helical" evidence="14">
    <location>
        <begin position="281"/>
        <end position="301"/>
    </location>
</feature>
<evidence type="ECO:0000256" key="9">
    <source>
        <dbReference type="ARBA" id="ARBA00023065"/>
    </source>
</evidence>
<dbReference type="Gene3D" id="1.20.1730.10">
    <property type="entry name" value="Sodium/glucose cotransporter"/>
    <property type="match status" value="1"/>
</dbReference>
<dbReference type="InterPro" id="IPR001734">
    <property type="entry name" value="Na/solute_symporter"/>
</dbReference>
<feature type="transmembrane region" description="Helical" evidence="14">
    <location>
        <begin position="12"/>
        <end position="31"/>
    </location>
</feature>
<feature type="transmembrane region" description="Helical" evidence="14">
    <location>
        <begin position="43"/>
        <end position="61"/>
    </location>
</feature>
<dbReference type="InterPro" id="IPR038377">
    <property type="entry name" value="Na/Glc_symporter_sf"/>
</dbReference>
<evidence type="ECO:0000256" key="7">
    <source>
        <dbReference type="ARBA" id="ARBA00022989"/>
    </source>
</evidence>
<feature type="transmembrane region" description="Helical" evidence="14">
    <location>
        <begin position="238"/>
        <end position="260"/>
    </location>
</feature>
<keyword evidence="4 14" id="KW-1003">Cell membrane</keyword>
<feature type="transmembrane region" description="Helical" evidence="14">
    <location>
        <begin position="81"/>
        <end position="99"/>
    </location>
</feature>
<evidence type="ECO:0000256" key="5">
    <source>
        <dbReference type="ARBA" id="ARBA00022692"/>
    </source>
</evidence>
<organism evidence="15 16">
    <name type="scientific">Enhygromyxa salina</name>
    <dbReference type="NCBI Taxonomy" id="215803"/>
    <lineage>
        <taxon>Bacteria</taxon>
        <taxon>Pseudomonadati</taxon>
        <taxon>Myxococcota</taxon>
        <taxon>Polyangia</taxon>
        <taxon>Nannocystales</taxon>
        <taxon>Nannocystaceae</taxon>
        <taxon>Enhygromyxa</taxon>
    </lineage>
</organism>
<keyword evidence="9 14" id="KW-0406">Ion transport</keyword>
<keyword evidence="10 14" id="KW-0472">Membrane</keyword>
<evidence type="ECO:0000256" key="8">
    <source>
        <dbReference type="ARBA" id="ARBA00023053"/>
    </source>
</evidence>
<evidence type="ECO:0000256" key="11">
    <source>
        <dbReference type="ARBA" id="ARBA00023201"/>
    </source>
</evidence>
<evidence type="ECO:0000256" key="13">
    <source>
        <dbReference type="RuleBase" id="RU362091"/>
    </source>
</evidence>
<dbReference type="AlphaFoldDB" id="A0A0C2DG46"/>
<comment type="caution">
    <text evidence="15">The sequence shown here is derived from an EMBL/GenBank/DDBJ whole genome shotgun (WGS) entry which is preliminary data.</text>
</comment>
<dbReference type="InterPro" id="IPR011851">
    <property type="entry name" value="Na/Pro_symporter"/>
</dbReference>
<dbReference type="PANTHER" id="PTHR48086">
    <property type="entry name" value="SODIUM/PROLINE SYMPORTER-RELATED"/>
    <property type="match status" value="1"/>
</dbReference>
<keyword evidence="6 14" id="KW-0769">Symport</keyword>
<dbReference type="InterPro" id="IPR050277">
    <property type="entry name" value="Sodium:Solute_Symporter"/>
</dbReference>
<protein>
    <recommendedName>
        <fullName evidence="14">Sodium/proline symporter</fullName>
    </recommendedName>
    <alternativeName>
        <fullName evidence="14">Proline permease</fullName>
    </alternativeName>
</protein>
<feature type="transmembrane region" description="Helical" evidence="14">
    <location>
        <begin position="332"/>
        <end position="365"/>
    </location>
</feature>
<evidence type="ECO:0000313" key="15">
    <source>
        <dbReference type="EMBL" id="KIG18657.1"/>
    </source>
</evidence>
<dbReference type="GO" id="GO:0031402">
    <property type="term" value="F:sodium ion binding"/>
    <property type="evidence" value="ECO:0007669"/>
    <property type="project" value="UniProtKB-UniRule"/>
</dbReference>
<dbReference type="Pfam" id="PF00474">
    <property type="entry name" value="SSF"/>
    <property type="match status" value="1"/>
</dbReference>
<feature type="transmembrane region" description="Helical" evidence="14">
    <location>
        <begin position="163"/>
        <end position="190"/>
    </location>
</feature>
<dbReference type="CDD" id="cd11475">
    <property type="entry name" value="SLC5sbd_PutP"/>
    <property type="match status" value="1"/>
</dbReference>
<dbReference type="NCBIfam" id="TIGR00813">
    <property type="entry name" value="sss"/>
    <property type="match status" value="1"/>
</dbReference>
<keyword evidence="3 14" id="KW-0813">Transport</keyword>